<dbReference type="Proteomes" id="UP000717515">
    <property type="component" value="Unassembled WGS sequence"/>
</dbReference>
<feature type="compositionally biased region" description="Polar residues" evidence="1">
    <location>
        <begin position="9"/>
        <end position="21"/>
    </location>
</feature>
<protein>
    <submittedName>
        <fullName evidence="2">Uncharacterized protein</fullName>
    </submittedName>
</protein>
<reference evidence="2" key="1">
    <citation type="submission" date="2021-07" db="EMBL/GenBank/DDBJ databases">
        <title>Draft genome of Mortierella alpina, strain LL118, isolated from an aspen leaf litter sample.</title>
        <authorList>
            <person name="Yang S."/>
            <person name="Vinatzer B.A."/>
        </authorList>
    </citation>
    <scope>NUCLEOTIDE SEQUENCE</scope>
    <source>
        <strain evidence="2">LL118</strain>
    </source>
</reference>
<organism evidence="2 3">
    <name type="scientific">Mortierella alpina</name>
    <name type="common">Oleaginous fungus</name>
    <name type="synonym">Mortierella renispora</name>
    <dbReference type="NCBI Taxonomy" id="64518"/>
    <lineage>
        <taxon>Eukaryota</taxon>
        <taxon>Fungi</taxon>
        <taxon>Fungi incertae sedis</taxon>
        <taxon>Mucoromycota</taxon>
        <taxon>Mortierellomycotina</taxon>
        <taxon>Mortierellomycetes</taxon>
        <taxon>Mortierellales</taxon>
        <taxon>Mortierellaceae</taxon>
        <taxon>Mortierella</taxon>
    </lineage>
</organism>
<feature type="compositionally biased region" description="Low complexity" evidence="1">
    <location>
        <begin position="37"/>
        <end position="64"/>
    </location>
</feature>
<feature type="region of interest" description="Disordered" evidence="1">
    <location>
        <begin position="1"/>
        <end position="23"/>
    </location>
</feature>
<dbReference type="AlphaFoldDB" id="A0A9P8CWX6"/>
<accession>A0A9P8CWX6</accession>
<sequence>MLRARTLASRFTSRATSTPPVSSLLRLHHPIRCPAMSSAPFTSGTSTSTSNASSTESQSPSPTTDQKKSPLALPAPGDVPTDAQQLEVNGKDIKLDILGPVVVNEDGTMSRIDNWGEMADIEKANVRRILLKRNAQRLTRLRAERDQAIADNT</sequence>
<dbReference type="EMBL" id="JAIFTL010000197">
    <property type="protein sequence ID" value="KAG9321564.1"/>
    <property type="molecule type" value="Genomic_DNA"/>
</dbReference>
<evidence type="ECO:0000313" key="3">
    <source>
        <dbReference type="Proteomes" id="UP000717515"/>
    </source>
</evidence>
<gene>
    <name evidence="2" type="ORF">KVV02_008209</name>
</gene>
<name>A0A9P8CWX6_MORAP</name>
<evidence type="ECO:0000256" key="1">
    <source>
        <dbReference type="SAM" id="MobiDB-lite"/>
    </source>
</evidence>
<feature type="region of interest" description="Disordered" evidence="1">
    <location>
        <begin position="36"/>
        <end position="90"/>
    </location>
</feature>
<comment type="caution">
    <text evidence="2">The sequence shown here is derived from an EMBL/GenBank/DDBJ whole genome shotgun (WGS) entry which is preliminary data.</text>
</comment>
<proteinExistence type="predicted"/>
<dbReference type="PANTHER" id="PTHR39474:SF1">
    <property type="entry name" value="FUNGAL SPECIFIC TRANSCRIPTION FACTOR"/>
    <property type="match status" value="1"/>
</dbReference>
<evidence type="ECO:0000313" key="2">
    <source>
        <dbReference type="EMBL" id="KAG9321564.1"/>
    </source>
</evidence>
<dbReference type="PANTHER" id="PTHR39474">
    <property type="entry name" value="UNNAMED PRODUCT"/>
    <property type="match status" value="1"/>
</dbReference>